<dbReference type="InterPro" id="IPR016286">
    <property type="entry name" value="FUC_metazoa-typ"/>
</dbReference>
<evidence type="ECO:0000313" key="10">
    <source>
        <dbReference type="Proteomes" id="UP000300879"/>
    </source>
</evidence>
<reference evidence="9 10" key="1">
    <citation type="submission" date="2019-05" db="EMBL/GenBank/DDBJ databases">
        <authorList>
            <person name="Chen C."/>
        </authorList>
    </citation>
    <scope>NUCLEOTIDE SEQUENCE [LARGE SCALE GENOMIC DNA]</scope>
    <source>
        <strain evidence="9 10">HB172198</strain>
    </source>
</reference>
<protein>
    <recommendedName>
        <fullName evidence="3">alpha-L-fucosidase</fullName>
        <ecNumber evidence="3">3.2.1.51</ecNumber>
    </recommendedName>
</protein>
<evidence type="ECO:0000256" key="3">
    <source>
        <dbReference type="ARBA" id="ARBA00012662"/>
    </source>
</evidence>
<dbReference type="InterPro" id="IPR013780">
    <property type="entry name" value="Glyco_hydro_b"/>
</dbReference>
<dbReference type="InterPro" id="IPR031919">
    <property type="entry name" value="Fucosidase_C"/>
</dbReference>
<evidence type="ECO:0000256" key="4">
    <source>
        <dbReference type="ARBA" id="ARBA00022729"/>
    </source>
</evidence>
<feature type="domain" description="Alpha-L-fucosidase C-terminal" evidence="8">
    <location>
        <begin position="409"/>
        <end position="490"/>
    </location>
</feature>
<evidence type="ECO:0000259" key="7">
    <source>
        <dbReference type="Pfam" id="PF01120"/>
    </source>
</evidence>
<dbReference type="GO" id="GO:0006004">
    <property type="term" value="P:fucose metabolic process"/>
    <property type="evidence" value="ECO:0007669"/>
    <property type="project" value="InterPro"/>
</dbReference>
<dbReference type="GO" id="GO:0004560">
    <property type="term" value="F:alpha-L-fucosidase activity"/>
    <property type="evidence" value="ECO:0007669"/>
    <property type="project" value="InterPro"/>
</dbReference>
<dbReference type="PANTHER" id="PTHR10030:SF37">
    <property type="entry name" value="ALPHA-L-FUCOSIDASE-RELATED"/>
    <property type="match status" value="1"/>
</dbReference>
<dbReference type="Pfam" id="PF01120">
    <property type="entry name" value="Alpha_L_fucos"/>
    <property type="match status" value="1"/>
</dbReference>
<evidence type="ECO:0000313" key="9">
    <source>
        <dbReference type="EMBL" id="QCT03846.1"/>
    </source>
</evidence>
<dbReference type="AlphaFoldDB" id="A0A4P8XM47"/>
<dbReference type="SUPFAM" id="SSF51445">
    <property type="entry name" value="(Trans)glycosidases"/>
    <property type="match status" value="1"/>
</dbReference>
<evidence type="ECO:0000256" key="1">
    <source>
        <dbReference type="ARBA" id="ARBA00004071"/>
    </source>
</evidence>
<keyword evidence="4" id="KW-0732">Signal</keyword>
<dbReference type="PIRSF" id="PIRSF001092">
    <property type="entry name" value="Alpha-L-fucosidase"/>
    <property type="match status" value="1"/>
</dbReference>
<proteinExistence type="inferred from homology"/>
<keyword evidence="6" id="KW-0326">Glycosidase</keyword>
<dbReference type="FunFam" id="3.20.20.80:FF:000158">
    <property type="entry name" value="Exported alpha-L-fucosidase"/>
    <property type="match status" value="1"/>
</dbReference>
<organism evidence="9 10">
    <name type="scientific">Paenibacillus algicola</name>
    <dbReference type="NCBI Taxonomy" id="2565926"/>
    <lineage>
        <taxon>Bacteria</taxon>
        <taxon>Bacillati</taxon>
        <taxon>Bacillota</taxon>
        <taxon>Bacilli</taxon>
        <taxon>Bacillales</taxon>
        <taxon>Paenibacillaceae</taxon>
        <taxon>Paenibacillus</taxon>
    </lineage>
</organism>
<gene>
    <name evidence="9" type="ORF">E6C60_3135</name>
</gene>
<keyword evidence="5" id="KW-0378">Hydrolase</keyword>
<keyword evidence="10" id="KW-1185">Reference proteome</keyword>
<dbReference type="Gene3D" id="2.60.40.1180">
    <property type="entry name" value="Golgi alpha-mannosidase II"/>
    <property type="match status" value="1"/>
</dbReference>
<accession>A0A4P8XM47</accession>
<dbReference type="GO" id="GO:0016139">
    <property type="term" value="P:glycoside catabolic process"/>
    <property type="evidence" value="ECO:0007669"/>
    <property type="project" value="TreeGrafter"/>
</dbReference>
<dbReference type="Gene3D" id="3.20.20.80">
    <property type="entry name" value="Glycosidases"/>
    <property type="match status" value="1"/>
</dbReference>
<dbReference type="PANTHER" id="PTHR10030">
    <property type="entry name" value="ALPHA-L-FUCOSIDASE"/>
    <property type="match status" value="1"/>
</dbReference>
<evidence type="ECO:0000256" key="2">
    <source>
        <dbReference type="ARBA" id="ARBA00007951"/>
    </source>
</evidence>
<evidence type="ECO:0000259" key="8">
    <source>
        <dbReference type="Pfam" id="PF16757"/>
    </source>
</evidence>
<dbReference type="GO" id="GO:0005764">
    <property type="term" value="C:lysosome"/>
    <property type="evidence" value="ECO:0007669"/>
    <property type="project" value="TreeGrafter"/>
</dbReference>
<evidence type="ECO:0000256" key="5">
    <source>
        <dbReference type="ARBA" id="ARBA00022801"/>
    </source>
</evidence>
<sequence>MIMINIQQIDKVINQGPFQDNWESLSSNSIPQWYKDAKFGVFIHWGVYSVPAYGNEWYAREMYLKDSANRENKQVVSIFDHHLQTYGPQHEFGYKDFIPLFKAEKFDPMAWAALFSKAGARYVMPVAEHHDGFQMYNSKLSPWNAVQMGPQRDVIGELKNAVEAKDMNFAVSSHRAENWWFFDGGMAFQSDVQDDNYRGLYGPAQPRDPEWTIHGEGPDEAFLTDWLLRTCELVDLYQPSIVWFDWWIMNVRFKPYLKKFAAYYYNRAAQWGSEVAINYKLDAFMHGTAVFDIERGQLNDIRPQLWQTDTSVARNSWSYSVNNQYKDPADIVCDLIDIVSKNGCLLLNVGPKADGTIPEEDESILLAIGEWLAVNGEGIFDTTHWKIYGEGPTQSGEEMHTEGNRSPYTEKDIRFTFKGGTLYAYVLKLPSHGEVVISSLSLDSRHFRSVIKNVAVLGQGGVAWQLSEDGLVIDTSNIPPTPYPVGFAITMD</sequence>
<dbReference type="InterPro" id="IPR057739">
    <property type="entry name" value="Glyco_hydro_29_N"/>
</dbReference>
<comment type="function">
    <text evidence="1">Alpha-L-fucosidase is responsible for hydrolyzing the alpha-1,6-linked fucose joined to the reducing-end N-acetylglucosamine of the carbohydrate moieties of glycoproteins.</text>
</comment>
<dbReference type="EC" id="3.2.1.51" evidence="3"/>
<dbReference type="SMART" id="SM00812">
    <property type="entry name" value="Alpha_L_fucos"/>
    <property type="match status" value="1"/>
</dbReference>
<dbReference type="EMBL" id="CP040396">
    <property type="protein sequence ID" value="QCT03846.1"/>
    <property type="molecule type" value="Genomic_DNA"/>
</dbReference>
<evidence type="ECO:0000256" key="6">
    <source>
        <dbReference type="ARBA" id="ARBA00023295"/>
    </source>
</evidence>
<dbReference type="InterPro" id="IPR017853">
    <property type="entry name" value="GH"/>
</dbReference>
<dbReference type="Proteomes" id="UP000300879">
    <property type="component" value="Chromosome"/>
</dbReference>
<comment type="similarity">
    <text evidence="2">Belongs to the glycosyl hydrolase 29 family.</text>
</comment>
<dbReference type="Pfam" id="PF16757">
    <property type="entry name" value="Fucosidase_C"/>
    <property type="match status" value="1"/>
</dbReference>
<dbReference type="PRINTS" id="PR00741">
    <property type="entry name" value="GLHYDRLASE29"/>
</dbReference>
<dbReference type="InterPro" id="IPR000933">
    <property type="entry name" value="Glyco_hydro_29"/>
</dbReference>
<dbReference type="OrthoDB" id="107551at2"/>
<name>A0A4P8XM47_9BACL</name>
<dbReference type="KEGG" id="palo:E6C60_3135"/>
<feature type="domain" description="Glycoside hydrolase family 29 N-terminal" evidence="7">
    <location>
        <begin position="7"/>
        <end position="377"/>
    </location>
</feature>